<organism evidence="3 4">
    <name type="scientific">Rhodoferax fermentans</name>
    <dbReference type="NCBI Taxonomy" id="28066"/>
    <lineage>
        <taxon>Bacteria</taxon>
        <taxon>Pseudomonadati</taxon>
        <taxon>Pseudomonadota</taxon>
        <taxon>Betaproteobacteria</taxon>
        <taxon>Burkholderiales</taxon>
        <taxon>Comamonadaceae</taxon>
        <taxon>Rhodoferax</taxon>
    </lineage>
</organism>
<dbReference type="SUPFAM" id="SSF53335">
    <property type="entry name" value="S-adenosyl-L-methionine-dependent methyltransferases"/>
    <property type="match status" value="1"/>
</dbReference>
<comment type="caution">
    <text evidence="3">The sequence shown here is derived from an EMBL/GenBank/DDBJ whole genome shotgun (WGS) entry which is preliminary data.</text>
</comment>
<dbReference type="InterPro" id="IPR029063">
    <property type="entry name" value="SAM-dependent_MTases_sf"/>
</dbReference>
<gene>
    <name evidence="3" type="ORF">RF819_17325</name>
</gene>
<protein>
    <submittedName>
        <fullName evidence="3">SAM-dependent methyltransferase</fullName>
    </submittedName>
</protein>
<dbReference type="GO" id="GO:0032259">
    <property type="term" value="P:methylation"/>
    <property type="evidence" value="ECO:0007669"/>
    <property type="project" value="UniProtKB-KW"/>
</dbReference>
<dbReference type="PANTHER" id="PTHR43861">
    <property type="entry name" value="TRANS-ACONITATE 2-METHYLTRANSFERASE-RELATED"/>
    <property type="match status" value="1"/>
</dbReference>
<evidence type="ECO:0000256" key="1">
    <source>
        <dbReference type="ARBA" id="ARBA00022679"/>
    </source>
</evidence>
<dbReference type="STRING" id="28066.RF819_17325"/>
<proteinExistence type="predicted"/>
<dbReference type="EMBL" id="MTJN01000002">
    <property type="protein sequence ID" value="OOV08246.1"/>
    <property type="molecule type" value="Genomic_DNA"/>
</dbReference>
<feature type="domain" description="Methyltransferase" evidence="2">
    <location>
        <begin position="36"/>
        <end position="128"/>
    </location>
</feature>
<dbReference type="CDD" id="cd02440">
    <property type="entry name" value="AdoMet_MTases"/>
    <property type="match status" value="1"/>
</dbReference>
<dbReference type="Proteomes" id="UP000190750">
    <property type="component" value="Unassembled WGS sequence"/>
</dbReference>
<name>A0A1T1AVV3_RHOFE</name>
<accession>A0A1T1AVV3</accession>
<dbReference type="GO" id="GO:0008168">
    <property type="term" value="F:methyltransferase activity"/>
    <property type="evidence" value="ECO:0007669"/>
    <property type="project" value="UniProtKB-KW"/>
</dbReference>
<keyword evidence="3" id="KW-0489">Methyltransferase</keyword>
<evidence type="ECO:0000313" key="3">
    <source>
        <dbReference type="EMBL" id="OOV08246.1"/>
    </source>
</evidence>
<dbReference type="Pfam" id="PF13649">
    <property type="entry name" value="Methyltransf_25"/>
    <property type="match status" value="1"/>
</dbReference>
<keyword evidence="1 3" id="KW-0808">Transferase</keyword>
<sequence length="199" mass="21759">MNFWDQRFAEPGFKYGTEPNVFLRDQAARLAPASRVLVPGDGEGRNGVWLAAQGHRVSSVDSSVVGLQKASALAHQHGLVLNTQVADLADWVPEPQSVDAVVLIYTHLPDSFRRLAHQRLAQALCPGGCLLLEAFHPTQLQHNSGGPKDADMLYTPELLDQDFAGLLRPVVRWHGEVNLSEGPGHQGVAHVTRWLGLKN</sequence>
<dbReference type="PANTHER" id="PTHR43861:SF3">
    <property type="entry name" value="PUTATIVE (AFU_ORTHOLOGUE AFUA_2G14390)-RELATED"/>
    <property type="match status" value="1"/>
</dbReference>
<dbReference type="AlphaFoldDB" id="A0A1T1AVV3"/>
<evidence type="ECO:0000313" key="4">
    <source>
        <dbReference type="Proteomes" id="UP000190750"/>
    </source>
</evidence>
<keyword evidence="4" id="KW-1185">Reference proteome</keyword>
<dbReference type="Gene3D" id="3.40.50.150">
    <property type="entry name" value="Vaccinia Virus protein VP39"/>
    <property type="match status" value="1"/>
</dbReference>
<dbReference type="InterPro" id="IPR041698">
    <property type="entry name" value="Methyltransf_25"/>
</dbReference>
<evidence type="ECO:0000259" key="2">
    <source>
        <dbReference type="Pfam" id="PF13649"/>
    </source>
</evidence>
<dbReference type="RefSeq" id="WP_078366115.1">
    <property type="nucleotide sequence ID" value="NZ_MTJN01000002.1"/>
</dbReference>
<reference evidence="3 4" key="1">
    <citation type="submission" date="2017-01" db="EMBL/GenBank/DDBJ databases">
        <title>Genome sequencing of Rhodoferax fermentans JCM 7819.</title>
        <authorList>
            <person name="Kim Y.J."/>
            <person name="Farh M.E.-A."/>
            <person name="Yang D.-C."/>
        </authorList>
    </citation>
    <scope>NUCLEOTIDE SEQUENCE [LARGE SCALE GENOMIC DNA]</scope>
    <source>
        <strain evidence="3 4">JCM 7819</strain>
    </source>
</reference>